<evidence type="ECO:0000313" key="3">
    <source>
        <dbReference type="EMBL" id="KIX00484.1"/>
    </source>
</evidence>
<keyword evidence="4" id="KW-1185">Reference proteome</keyword>
<evidence type="ECO:0000256" key="2">
    <source>
        <dbReference type="SAM" id="Phobius"/>
    </source>
</evidence>
<evidence type="ECO:0000313" key="4">
    <source>
        <dbReference type="Proteomes" id="UP000053617"/>
    </source>
</evidence>
<feature type="compositionally biased region" description="Low complexity" evidence="1">
    <location>
        <begin position="75"/>
        <end position="85"/>
    </location>
</feature>
<dbReference type="RefSeq" id="XP_013267620.1">
    <property type="nucleotide sequence ID" value="XM_013412166.1"/>
</dbReference>
<feature type="compositionally biased region" description="Low complexity" evidence="1">
    <location>
        <begin position="41"/>
        <end position="52"/>
    </location>
</feature>
<keyword evidence="2" id="KW-0812">Transmembrane</keyword>
<reference evidence="3 4" key="1">
    <citation type="submission" date="2015-01" db="EMBL/GenBank/DDBJ databases">
        <title>The Genome Sequence of Rhinocladiella mackenzie CBS 650.93.</title>
        <authorList>
            <consortium name="The Broad Institute Genomics Platform"/>
            <person name="Cuomo C."/>
            <person name="de Hoog S."/>
            <person name="Gorbushina A."/>
            <person name="Stielow B."/>
            <person name="Teixiera M."/>
            <person name="Abouelleil A."/>
            <person name="Chapman S.B."/>
            <person name="Priest M."/>
            <person name="Young S.K."/>
            <person name="Wortman J."/>
            <person name="Nusbaum C."/>
            <person name="Birren B."/>
        </authorList>
    </citation>
    <scope>NUCLEOTIDE SEQUENCE [LARGE SCALE GENOMIC DNA]</scope>
    <source>
        <strain evidence="3 4">CBS 650.93</strain>
    </source>
</reference>
<feature type="compositionally biased region" description="Polar residues" evidence="1">
    <location>
        <begin position="57"/>
        <end position="74"/>
    </location>
</feature>
<feature type="compositionally biased region" description="Polar residues" evidence="1">
    <location>
        <begin position="30"/>
        <end position="40"/>
    </location>
</feature>
<proteinExistence type="predicted"/>
<gene>
    <name evidence="3" type="ORF">Z518_10624</name>
</gene>
<dbReference type="Proteomes" id="UP000053617">
    <property type="component" value="Unassembled WGS sequence"/>
</dbReference>
<evidence type="ECO:0000256" key="1">
    <source>
        <dbReference type="SAM" id="MobiDB-lite"/>
    </source>
</evidence>
<name>A0A0D2I400_9EURO</name>
<feature type="region of interest" description="Disordered" evidence="1">
    <location>
        <begin position="24"/>
        <end position="85"/>
    </location>
</feature>
<dbReference type="VEuPathDB" id="FungiDB:Z518_10624"/>
<evidence type="ECO:0008006" key="5">
    <source>
        <dbReference type="Google" id="ProtNLM"/>
    </source>
</evidence>
<organism evidence="3 4">
    <name type="scientific">Rhinocladiella mackenziei CBS 650.93</name>
    <dbReference type="NCBI Taxonomy" id="1442369"/>
    <lineage>
        <taxon>Eukaryota</taxon>
        <taxon>Fungi</taxon>
        <taxon>Dikarya</taxon>
        <taxon>Ascomycota</taxon>
        <taxon>Pezizomycotina</taxon>
        <taxon>Eurotiomycetes</taxon>
        <taxon>Chaetothyriomycetidae</taxon>
        <taxon>Chaetothyriales</taxon>
        <taxon>Herpotrichiellaceae</taxon>
        <taxon>Rhinocladiella</taxon>
    </lineage>
</organism>
<keyword evidence="2" id="KW-0472">Membrane</keyword>
<feature type="transmembrane region" description="Helical" evidence="2">
    <location>
        <begin position="101"/>
        <end position="122"/>
    </location>
</feature>
<sequence>MSATPQDDGFTAITGSDGPAVSELVDAASSLESDSATTNEATSATRTPSSAAEIVTGSVTAPSGPSSQHISTLASGSTSVSLDTSSPDHTDADGLFIGAKAGIGIGVALLCVFILFAILLFIKRRRQISSHHVVREISGREHEHCLYHQKPELEDTSTPRNSTANLAFGRLGARKSDRTTAELDGSTPKQALSFTAAELESHS</sequence>
<dbReference type="HOGENOM" id="CLU_116858_0_0_1"/>
<dbReference type="GeneID" id="25298695"/>
<dbReference type="OrthoDB" id="10585441at2759"/>
<protein>
    <recommendedName>
        <fullName evidence="5">Mid2 domain-containing protein</fullName>
    </recommendedName>
</protein>
<dbReference type="EMBL" id="KN847483">
    <property type="protein sequence ID" value="KIX00484.1"/>
    <property type="molecule type" value="Genomic_DNA"/>
</dbReference>
<keyword evidence="2" id="KW-1133">Transmembrane helix</keyword>
<accession>A0A0D2I400</accession>
<dbReference type="AlphaFoldDB" id="A0A0D2I400"/>